<dbReference type="Proteomes" id="UP000035425">
    <property type="component" value="Unassembled WGS sequence"/>
</dbReference>
<comment type="caution">
    <text evidence="3">The sequence shown here is derived from an EMBL/GenBank/DDBJ whole genome shotgun (WGS) entry which is preliminary data.</text>
</comment>
<evidence type="ECO:0000313" key="3">
    <source>
        <dbReference type="EMBL" id="KLL12446.1"/>
    </source>
</evidence>
<dbReference type="RefSeq" id="WP_047221739.1">
    <property type="nucleotide sequence ID" value="NZ_JWIO01000004.1"/>
</dbReference>
<organism evidence="3 4">
    <name type="scientific">Protofrankia coriariae</name>
    <dbReference type="NCBI Taxonomy" id="1562887"/>
    <lineage>
        <taxon>Bacteria</taxon>
        <taxon>Bacillati</taxon>
        <taxon>Actinomycetota</taxon>
        <taxon>Actinomycetes</taxon>
        <taxon>Frankiales</taxon>
        <taxon>Frankiaceae</taxon>
        <taxon>Protofrankia</taxon>
    </lineage>
</organism>
<dbReference type="PROSITE" id="PS00086">
    <property type="entry name" value="CYTOCHROME_P450"/>
    <property type="match status" value="1"/>
</dbReference>
<dbReference type="InterPro" id="IPR001128">
    <property type="entry name" value="Cyt_P450"/>
</dbReference>
<sequence length="421" mass="46982">MSEQVQETSRCTAQAVLGHDYDHYDPVFALDPHPSYAVLREKCPVAHTENYGGFYILSKFEDISEVLHDAATFSSWPADTPPTPGHSRALIPLEVDAPDHRRYRMVVDPLFRPHAVADVAPAVRQFARELVDGMVAKREFDFMEEFAKPLPSAVFLRQVGLDFSVEQRDQLCDWAGTILHTTTAGVQHGDTDAQTKARIDAGKALHNFLKGLLDERLEKPGDDIISVLVKAQMPGGRTLEYREILNFAYVLVLAGLDTVTTALGFSFMHLARRPDLQDRIAADPNLIPSAVEELLRYESIVHMSRTVVKPHTIRGTELKPGDRVVVPMASAHRDEDVFVDADEIVLDRKPEHSMIFGAGSHRCLGSHLARLEMGIAFEEIFSRIPRFSLPPEAELVAYGGQTRSLVNLPFRTWRDGDPTTA</sequence>
<protein>
    <submittedName>
        <fullName evidence="3">Cytochrome P450</fullName>
    </submittedName>
</protein>
<dbReference type="Pfam" id="PF00067">
    <property type="entry name" value="p450"/>
    <property type="match status" value="1"/>
</dbReference>
<dbReference type="InterPro" id="IPR017972">
    <property type="entry name" value="Cyt_P450_CS"/>
</dbReference>
<name>A0ABR5F6U9_9ACTN</name>
<proteinExistence type="inferred from homology"/>
<keyword evidence="2" id="KW-0408">Iron</keyword>
<dbReference type="PANTHER" id="PTHR46696">
    <property type="entry name" value="P450, PUTATIVE (EUROFUNG)-RELATED"/>
    <property type="match status" value="1"/>
</dbReference>
<gene>
    <name evidence="3" type="ORF">FrCorBMG51_03840</name>
</gene>
<dbReference type="InterPro" id="IPR036396">
    <property type="entry name" value="Cyt_P450_sf"/>
</dbReference>
<dbReference type="EMBL" id="JWIO01000004">
    <property type="protein sequence ID" value="KLL12446.1"/>
    <property type="molecule type" value="Genomic_DNA"/>
</dbReference>
<evidence type="ECO:0000313" key="4">
    <source>
        <dbReference type="Proteomes" id="UP000035425"/>
    </source>
</evidence>
<keyword evidence="2" id="KW-0479">Metal-binding</keyword>
<keyword evidence="2" id="KW-0560">Oxidoreductase</keyword>
<evidence type="ECO:0000256" key="1">
    <source>
        <dbReference type="ARBA" id="ARBA00010617"/>
    </source>
</evidence>
<evidence type="ECO:0000256" key="2">
    <source>
        <dbReference type="RuleBase" id="RU000461"/>
    </source>
</evidence>
<keyword evidence="4" id="KW-1185">Reference proteome</keyword>
<accession>A0ABR5F6U9</accession>
<comment type="similarity">
    <text evidence="1 2">Belongs to the cytochrome P450 family.</text>
</comment>
<dbReference type="PRINTS" id="PR00385">
    <property type="entry name" value="P450"/>
</dbReference>
<dbReference type="PANTHER" id="PTHR46696:SF6">
    <property type="entry name" value="P450, PUTATIVE (EUROFUNG)-RELATED"/>
    <property type="match status" value="1"/>
</dbReference>
<dbReference type="Gene3D" id="1.10.630.10">
    <property type="entry name" value="Cytochrome P450"/>
    <property type="match status" value="1"/>
</dbReference>
<dbReference type="PRINTS" id="PR00359">
    <property type="entry name" value="BP450"/>
</dbReference>
<keyword evidence="2" id="KW-0503">Monooxygenase</keyword>
<reference evidence="3 4" key="1">
    <citation type="submission" date="2014-12" db="EMBL/GenBank/DDBJ databases">
        <title>Frankia sp. BMG5.1 draft genome.</title>
        <authorList>
            <person name="Gtari M."/>
            <person name="Ghodhbane-Gtari F."/>
            <person name="Nouioui I."/>
            <person name="Ktari A."/>
            <person name="Hezbri K."/>
            <person name="Mimouni W."/>
            <person name="Sbissi I."/>
            <person name="Ayari A."/>
            <person name="Yamanaka T."/>
            <person name="Normand P."/>
            <person name="Tisa L.S."/>
            <person name="Boudabous A."/>
        </authorList>
    </citation>
    <scope>NUCLEOTIDE SEQUENCE [LARGE SCALE GENOMIC DNA]</scope>
    <source>
        <strain evidence="3 4">BMG5.1</strain>
    </source>
</reference>
<dbReference type="InterPro" id="IPR002397">
    <property type="entry name" value="Cyt_P450_B"/>
</dbReference>
<dbReference type="SUPFAM" id="SSF48264">
    <property type="entry name" value="Cytochrome P450"/>
    <property type="match status" value="1"/>
</dbReference>
<keyword evidence="2" id="KW-0349">Heme</keyword>